<proteinExistence type="predicted"/>
<dbReference type="Gene3D" id="3.90.1200.10">
    <property type="match status" value="1"/>
</dbReference>
<dbReference type="AlphaFoldDB" id="A0A0A3XHJ4"/>
<keyword evidence="2" id="KW-0808">Transferase</keyword>
<accession>A0A0A3XHJ4</accession>
<sequence>VTQLAQALQEKGFHYTVQYVSQINGEQILQLGSRYYTVMKAIDGRESDHTSLSDIKKSAQALAKFHLAAQGFFNPSEMVRNKPPLLEKWEERYAQFEKISQQISRRGPQNRMEQLIAGMSKEIKRDSFDVISRAASLPLDRVMEHAHFNGTMAHRDVASHNFLLNDQGDCYLIDLDTVAHDMQLVDLVQFMGRMLLLQGYSVQAFVEAINAYTKVKHLSDGEIWLIHQLLRYPDNFLREVTGVYAKRPGYKAKGVYQLLQLENRYRRERRSLLQAGDLIFRDPSWGYYQISN</sequence>
<feature type="non-terminal residue" evidence="2">
    <location>
        <position position="1"/>
    </location>
</feature>
<dbReference type="PANTHER" id="PTHR39179:SF3">
    <property type="entry name" value="COTS-RELATED PROTEIN"/>
    <property type="match status" value="1"/>
</dbReference>
<dbReference type="SUPFAM" id="SSF56112">
    <property type="entry name" value="Protein kinase-like (PK-like)"/>
    <property type="match status" value="1"/>
</dbReference>
<dbReference type="EMBL" id="JRPN01000209">
    <property type="protein sequence ID" value="KGT72739.1"/>
    <property type="molecule type" value="Genomic_DNA"/>
</dbReference>
<name>A0A0A3XHJ4_BRAJP</name>
<organism evidence="2 3">
    <name type="scientific">Bradyrhizobium japonicum</name>
    <dbReference type="NCBI Taxonomy" id="375"/>
    <lineage>
        <taxon>Bacteria</taxon>
        <taxon>Pseudomonadati</taxon>
        <taxon>Pseudomonadota</taxon>
        <taxon>Alphaproteobacteria</taxon>
        <taxon>Hyphomicrobiales</taxon>
        <taxon>Nitrobacteraceae</taxon>
        <taxon>Bradyrhizobium</taxon>
    </lineage>
</organism>
<dbReference type="GO" id="GO:0016301">
    <property type="term" value="F:kinase activity"/>
    <property type="evidence" value="ECO:0007669"/>
    <property type="project" value="UniProtKB-KW"/>
</dbReference>
<dbReference type="GO" id="GO:0042601">
    <property type="term" value="C:endospore-forming forespore"/>
    <property type="evidence" value="ECO:0007669"/>
    <property type="project" value="TreeGrafter"/>
</dbReference>
<reference evidence="2 3" key="1">
    <citation type="submission" date="2014-09" db="EMBL/GenBank/DDBJ databases">
        <title>Draft genome of Bradyrhizobium japonicum Is-34.</title>
        <authorList>
            <person name="Tsurumaru H."/>
            <person name="Yamakawa T."/>
            <person name="Hashimoto S."/>
            <person name="Okizaki K."/>
            <person name="Kanesaki Y."/>
            <person name="Yoshikawa H."/>
            <person name="Yajima S."/>
        </authorList>
    </citation>
    <scope>NUCLEOTIDE SEQUENCE [LARGE SCALE GENOMIC DNA]</scope>
    <source>
        <strain evidence="2 3">Is-34</strain>
    </source>
</reference>
<keyword evidence="2" id="KW-0418">Kinase</keyword>
<dbReference type="InterPro" id="IPR011009">
    <property type="entry name" value="Kinase-like_dom_sf"/>
</dbReference>
<evidence type="ECO:0000313" key="3">
    <source>
        <dbReference type="Proteomes" id="UP000030377"/>
    </source>
</evidence>
<protein>
    <submittedName>
        <fullName evidence="2">Serine kinase</fullName>
    </submittedName>
</protein>
<dbReference type="PANTHER" id="PTHR39179">
    <property type="entry name" value="SPORE COAT PROTEIN I"/>
    <property type="match status" value="1"/>
</dbReference>
<comment type="caution">
    <text evidence="2">The sequence shown here is derived from an EMBL/GenBank/DDBJ whole genome shotgun (WGS) entry which is preliminary data.</text>
</comment>
<gene>
    <name evidence="2" type="ORF">MA20_48520</name>
</gene>
<dbReference type="InterPro" id="IPR047175">
    <property type="entry name" value="CotS-like"/>
</dbReference>
<dbReference type="Pfam" id="PF01636">
    <property type="entry name" value="APH"/>
    <property type="match status" value="1"/>
</dbReference>
<feature type="domain" description="Aminoglycoside phosphotransferase" evidence="1">
    <location>
        <begin position="3"/>
        <end position="190"/>
    </location>
</feature>
<evidence type="ECO:0000313" key="2">
    <source>
        <dbReference type="EMBL" id="KGT72739.1"/>
    </source>
</evidence>
<dbReference type="Proteomes" id="UP000030377">
    <property type="component" value="Unassembled WGS sequence"/>
</dbReference>
<dbReference type="InterPro" id="IPR002575">
    <property type="entry name" value="Aminoglycoside_PTrfase"/>
</dbReference>
<evidence type="ECO:0000259" key="1">
    <source>
        <dbReference type="Pfam" id="PF01636"/>
    </source>
</evidence>